<dbReference type="GO" id="GO:0005930">
    <property type="term" value="C:axoneme"/>
    <property type="evidence" value="ECO:0007669"/>
    <property type="project" value="UniProtKB-SubCell"/>
</dbReference>
<evidence type="ECO:0000256" key="1">
    <source>
        <dbReference type="ARBA" id="ARBA00004430"/>
    </source>
</evidence>
<organism evidence="3">
    <name type="scientific">Tetraselmis sp. GSL018</name>
    <dbReference type="NCBI Taxonomy" id="582737"/>
    <lineage>
        <taxon>Eukaryota</taxon>
        <taxon>Viridiplantae</taxon>
        <taxon>Chlorophyta</taxon>
        <taxon>core chlorophytes</taxon>
        <taxon>Chlorodendrophyceae</taxon>
        <taxon>Chlorodendrales</taxon>
        <taxon>Chlorodendraceae</taxon>
        <taxon>Tetraselmis</taxon>
    </lineage>
</organism>
<dbReference type="PANTHER" id="PTHR13318">
    <property type="entry name" value="PARTNER OF PAIRED, ISOFORM B-RELATED"/>
    <property type="match status" value="1"/>
</dbReference>
<dbReference type="GO" id="GO:0019005">
    <property type="term" value="C:SCF ubiquitin ligase complex"/>
    <property type="evidence" value="ECO:0007669"/>
    <property type="project" value="TreeGrafter"/>
</dbReference>
<dbReference type="EMBL" id="GBEZ01020302">
    <property type="protein sequence ID" value="JAC66359.1"/>
    <property type="molecule type" value="Transcribed_RNA"/>
</dbReference>
<dbReference type="InterPro" id="IPR006553">
    <property type="entry name" value="Leu-rich_rpt_Cys-con_subtyp"/>
</dbReference>
<evidence type="ECO:0000313" key="3">
    <source>
        <dbReference type="EMBL" id="JAC66359.1"/>
    </source>
</evidence>
<dbReference type="AlphaFoldDB" id="A0A061R6G3"/>
<feature type="region of interest" description="Disordered" evidence="2">
    <location>
        <begin position="1"/>
        <end position="62"/>
    </location>
</feature>
<gene>
    <name evidence="3" type="ORF">TSPGSL018_13891</name>
</gene>
<dbReference type="SMART" id="SM00367">
    <property type="entry name" value="LRR_CC"/>
    <property type="match status" value="8"/>
</dbReference>
<proteinExistence type="predicted"/>
<dbReference type="PANTHER" id="PTHR13318:SF190">
    <property type="entry name" value="PARTNER OF PAIRED, ISOFORM B"/>
    <property type="match status" value="1"/>
</dbReference>
<feature type="compositionally biased region" description="Polar residues" evidence="2">
    <location>
        <begin position="1"/>
        <end position="20"/>
    </location>
</feature>
<evidence type="ECO:0000256" key="2">
    <source>
        <dbReference type="SAM" id="MobiDB-lite"/>
    </source>
</evidence>
<reference evidence="3" key="1">
    <citation type="submission" date="2014-05" db="EMBL/GenBank/DDBJ databases">
        <title>The transcriptome of the halophilic microalga Tetraselmis sp. GSL018 isolated from the Great Salt Lake, Utah.</title>
        <authorList>
            <person name="Jinkerson R.E."/>
            <person name="D'Adamo S."/>
            <person name="Posewitz M.C."/>
        </authorList>
    </citation>
    <scope>NUCLEOTIDE SEQUENCE</scope>
    <source>
        <strain evidence="3">GSL018</strain>
    </source>
</reference>
<dbReference type="Gene3D" id="3.80.10.10">
    <property type="entry name" value="Ribonuclease Inhibitor"/>
    <property type="match status" value="5"/>
</dbReference>
<dbReference type="GO" id="GO:0031146">
    <property type="term" value="P:SCF-dependent proteasomal ubiquitin-dependent protein catabolic process"/>
    <property type="evidence" value="ECO:0007669"/>
    <property type="project" value="TreeGrafter"/>
</dbReference>
<protein>
    <submittedName>
        <fullName evidence="3">Leucine-rich repeat</fullName>
    </submittedName>
</protein>
<name>A0A061R6G3_9CHLO</name>
<dbReference type="SUPFAM" id="SSF52047">
    <property type="entry name" value="RNI-like"/>
    <property type="match status" value="1"/>
</dbReference>
<accession>A0A061R6G3</accession>
<dbReference type="SUPFAM" id="SSF52058">
    <property type="entry name" value="L domain-like"/>
    <property type="match status" value="1"/>
</dbReference>
<dbReference type="InterPro" id="IPR032675">
    <property type="entry name" value="LRR_dom_sf"/>
</dbReference>
<sequence>MVGTNAGSSSEPRGNFRNPSPSRPPLALCVTGGDTSQSTNVGDDFLRPRSANTSPAPERGREMQLDMLTHPVSTGDSAEEAASVTSGIHTSFPFAPSGKEPSSVVLAQQAPSQYATPPAVVCPNYPGGDMHCISSRISSSRLTTSVPERRPCDEIVPTGAGSESCTERDACSDSDTFDLYTGVLFHRELENTNITSSEEENAAETRGHGLEWLPVALDPKRNHCPQCGEFTTVLNSTNQILNTVDKSYFGKWPELSQDVFARILVLLNTEGFRKTRLVCKSWSNLFGDCCRELEPKQLQDLSKLASSFPGIRRLDLSGTVPATGTGQHGLGFLSKLKNLQHIDLSTSPGLVLFGLGIKATPKDIGCLSALPALRSLHLSGQCYGCSWSMTALSRLTGLTELSVGGESSFTVSDLSALAHLTKLQVLDASERRFERGAALWQLSSLQELHTLTLSKCYFMDPAAEQVRGLSVLRSLTSIDASSWCSLGYSVMEALASLPGLVHLNVSRTLVTDEALRLFQGHPSLRSLDASYCMDLRGSAILDAGSSMRLATLSLCECRKVSDARLRFSLCNSSQLSPLDFEAPKVADSEIQANPSLQGLCAVSLRGCHKLARMHLSRIPGYTSLLQLTLPLPLPLSSGQWETGRLDFLSTLRNLRDLHLEGTVQPQMLSPGTLSALSALTSLRMQCCHASGPHPQLGLLARLECLAIGSCTGFTAATVASLQSCASLRLLQLNSAEEPWPHIGAAEVRQLTPVLSRLENLRLAGATAMDDEAVASMATACTRLTHLGLSGAGRVTDGGIERLSRTERLVHLDVSHSLGITDAACEWMAAAPALRTIDLSGCVGVSDKGLRALASSPSIRTLVLSGCSGITSGGLKELPKWIHVRC</sequence>
<comment type="subcellular location">
    <subcellularLocation>
        <location evidence="1">Cytoplasm</location>
        <location evidence="1">Cytoskeleton</location>
        <location evidence="1">Cilium axoneme</location>
    </subcellularLocation>
</comment>